<dbReference type="AlphaFoldDB" id="A0A1I3ZJX0"/>
<evidence type="ECO:0000313" key="3">
    <source>
        <dbReference type="Proteomes" id="UP000199589"/>
    </source>
</evidence>
<evidence type="ECO:0000259" key="1">
    <source>
        <dbReference type="PROSITE" id="PS51186"/>
    </source>
</evidence>
<dbReference type="InterPro" id="IPR016181">
    <property type="entry name" value="Acyl_CoA_acyltransferase"/>
</dbReference>
<accession>A0A1I3ZJX0</accession>
<dbReference type="Proteomes" id="UP000199589">
    <property type="component" value="Unassembled WGS sequence"/>
</dbReference>
<dbReference type="PROSITE" id="PS51186">
    <property type="entry name" value="GNAT"/>
    <property type="match status" value="1"/>
</dbReference>
<dbReference type="EMBL" id="FOSJ01000035">
    <property type="protein sequence ID" value="SFK44373.1"/>
    <property type="molecule type" value="Genomic_DNA"/>
</dbReference>
<keyword evidence="2" id="KW-0808">Transferase</keyword>
<dbReference type="CDD" id="cd04301">
    <property type="entry name" value="NAT_SF"/>
    <property type="match status" value="1"/>
</dbReference>
<proteinExistence type="predicted"/>
<dbReference type="InterPro" id="IPR000182">
    <property type="entry name" value="GNAT_dom"/>
</dbReference>
<dbReference type="Pfam" id="PF00583">
    <property type="entry name" value="Acetyltransf_1"/>
    <property type="match status" value="1"/>
</dbReference>
<name>A0A1I3ZJX0_9LACT</name>
<sequence>MKNIEIKVVDKDNEKSLSLKNESFEIIGELIVARVDGHWLYTENEFEQITEMVFPEENYSYDTVIKNGFSIGAYDKDRCIGLAIFEYQWNSYVYLSDLKVSNPYRNQGIASKILDFSREIIAEKGYKGISTIAQSNNLIANRFYIKYGFEIGGLNTQNYHFTNLKGKADIYYYFQLSK</sequence>
<dbReference type="SUPFAM" id="SSF55729">
    <property type="entry name" value="Acyl-CoA N-acyltransferases (Nat)"/>
    <property type="match status" value="1"/>
</dbReference>
<gene>
    <name evidence="2" type="ORF">SAMN04488569_10352</name>
</gene>
<protein>
    <submittedName>
        <fullName evidence="2">Acetyltransferase (GNAT) family protein</fullName>
    </submittedName>
</protein>
<dbReference type="OrthoDB" id="9800193at2"/>
<dbReference type="RefSeq" id="WP_072694503.1">
    <property type="nucleotide sequence ID" value="NZ_FOSJ01000035.1"/>
</dbReference>
<dbReference type="Gene3D" id="3.40.630.30">
    <property type="match status" value="1"/>
</dbReference>
<reference evidence="3" key="1">
    <citation type="submission" date="2016-10" db="EMBL/GenBank/DDBJ databases">
        <authorList>
            <person name="Varghese N."/>
            <person name="Submissions S."/>
        </authorList>
    </citation>
    <scope>NUCLEOTIDE SEQUENCE [LARGE SCALE GENOMIC DNA]</scope>
    <source>
        <strain evidence="3">DSM 16108</strain>
    </source>
</reference>
<keyword evidence="3" id="KW-1185">Reference proteome</keyword>
<organism evidence="2 3">
    <name type="scientific">Marinilactibacillus piezotolerans</name>
    <dbReference type="NCBI Taxonomy" id="258723"/>
    <lineage>
        <taxon>Bacteria</taxon>
        <taxon>Bacillati</taxon>
        <taxon>Bacillota</taxon>
        <taxon>Bacilli</taxon>
        <taxon>Lactobacillales</taxon>
        <taxon>Carnobacteriaceae</taxon>
        <taxon>Marinilactibacillus</taxon>
    </lineage>
</organism>
<evidence type="ECO:0000313" key="2">
    <source>
        <dbReference type="EMBL" id="SFK44373.1"/>
    </source>
</evidence>
<dbReference type="GO" id="GO:0016747">
    <property type="term" value="F:acyltransferase activity, transferring groups other than amino-acyl groups"/>
    <property type="evidence" value="ECO:0007669"/>
    <property type="project" value="InterPro"/>
</dbReference>
<feature type="domain" description="N-acetyltransferase" evidence="1">
    <location>
        <begin position="4"/>
        <end position="177"/>
    </location>
</feature>